<name>A0ABS5AFW4_9PSEU</name>
<dbReference type="PROSITE" id="PS50893">
    <property type="entry name" value="ABC_TRANSPORTER_2"/>
    <property type="match status" value="2"/>
</dbReference>
<dbReference type="InterPro" id="IPR050107">
    <property type="entry name" value="ABC_carbohydrate_import_ATPase"/>
</dbReference>
<keyword evidence="4 6" id="KW-0067">ATP-binding</keyword>
<keyword evidence="1" id="KW-0813">Transport</keyword>
<dbReference type="InterPro" id="IPR003593">
    <property type="entry name" value="AAA+_ATPase"/>
</dbReference>
<feature type="domain" description="ABC transporter" evidence="5">
    <location>
        <begin position="247"/>
        <end position="501"/>
    </location>
</feature>
<evidence type="ECO:0000313" key="7">
    <source>
        <dbReference type="Proteomes" id="UP001519363"/>
    </source>
</evidence>
<keyword evidence="6" id="KW-0762">Sugar transport</keyword>
<organism evidence="6 7">
    <name type="scientific">Crossiella equi</name>
    <dbReference type="NCBI Taxonomy" id="130796"/>
    <lineage>
        <taxon>Bacteria</taxon>
        <taxon>Bacillati</taxon>
        <taxon>Actinomycetota</taxon>
        <taxon>Actinomycetes</taxon>
        <taxon>Pseudonocardiales</taxon>
        <taxon>Pseudonocardiaceae</taxon>
        <taxon>Crossiella</taxon>
    </lineage>
</organism>
<sequence length="504" mass="53001">MSTTSPPVVEALGITRRFGPTTALSEVGITVRPGESHALVGRNGAGKSTLVSVLTGLSKPDSGTVSFNGEPAPPVADRESWRQRVACVYQHSTVIPELTVAENLFLNRQPGRRGVIRWKALRAEAAELLAAWGVAVSVDALAGELDVEQRQLVEIARALSYGARFIILDEPTAQLDSNAISRLFERMHQLQAGGVTFLFISHHLQEVYEVCQAVTVLRDARHILTAPVADLSRTQLVDAMTGETGGLATTDAADRAPLPEGTPVALAVRGLSGDSFRDVGFELRRGEVLGLSGSNASGKHQVAETVYGLRRPTAGSVEVAGRPLRSGDVSAALAAGIGCVPRSRHDQGLVLGMAIADNASMSVLDRLGPAGYTSPKVLRDKGSTAIAEYGVVAAGPEQPVSDLSGGNQQKVVMARALANDPDVLILINPTAGVDVKSKQALLAVVDRVRAEGKAVVVVSDELDDLRPCDRVLVMRSGRLAAEHAAGWTDGELVASIEGVELDGE</sequence>
<dbReference type="SUPFAM" id="SSF52540">
    <property type="entry name" value="P-loop containing nucleoside triphosphate hydrolases"/>
    <property type="match status" value="2"/>
</dbReference>
<dbReference type="RefSeq" id="WP_249044241.1">
    <property type="nucleotide sequence ID" value="NZ_JAGIOO010000001.1"/>
</dbReference>
<dbReference type="CDD" id="cd03215">
    <property type="entry name" value="ABC_Carb_Monos_II"/>
    <property type="match status" value="1"/>
</dbReference>
<evidence type="ECO:0000256" key="3">
    <source>
        <dbReference type="ARBA" id="ARBA00022741"/>
    </source>
</evidence>
<dbReference type="PANTHER" id="PTHR43790:SF9">
    <property type="entry name" value="GALACTOFURANOSE TRANSPORTER ATP-BINDING PROTEIN YTFR"/>
    <property type="match status" value="1"/>
</dbReference>
<evidence type="ECO:0000256" key="2">
    <source>
        <dbReference type="ARBA" id="ARBA00022737"/>
    </source>
</evidence>
<evidence type="ECO:0000313" key="6">
    <source>
        <dbReference type="EMBL" id="MBP2475104.1"/>
    </source>
</evidence>
<gene>
    <name evidence="6" type="ORF">JOF53_003976</name>
</gene>
<dbReference type="InterPro" id="IPR003439">
    <property type="entry name" value="ABC_transporter-like_ATP-bd"/>
</dbReference>
<dbReference type="InterPro" id="IPR027417">
    <property type="entry name" value="P-loop_NTPase"/>
</dbReference>
<dbReference type="PANTHER" id="PTHR43790">
    <property type="entry name" value="CARBOHYDRATE TRANSPORT ATP-BINDING PROTEIN MG119-RELATED"/>
    <property type="match status" value="1"/>
</dbReference>
<dbReference type="Proteomes" id="UP001519363">
    <property type="component" value="Unassembled WGS sequence"/>
</dbReference>
<reference evidence="6 7" key="1">
    <citation type="submission" date="2021-03" db="EMBL/GenBank/DDBJ databases">
        <title>Sequencing the genomes of 1000 actinobacteria strains.</title>
        <authorList>
            <person name="Klenk H.-P."/>
        </authorList>
    </citation>
    <scope>NUCLEOTIDE SEQUENCE [LARGE SCALE GENOMIC DNA]</scope>
    <source>
        <strain evidence="6 7">DSM 44580</strain>
    </source>
</reference>
<dbReference type="Pfam" id="PF00005">
    <property type="entry name" value="ABC_tran"/>
    <property type="match status" value="2"/>
</dbReference>
<protein>
    <submittedName>
        <fullName evidence="6">Simple sugar transport system ATP-binding protein</fullName>
    </submittedName>
</protein>
<keyword evidence="2" id="KW-0677">Repeat</keyword>
<evidence type="ECO:0000259" key="5">
    <source>
        <dbReference type="PROSITE" id="PS50893"/>
    </source>
</evidence>
<dbReference type="CDD" id="cd03216">
    <property type="entry name" value="ABC_Carb_Monos_I"/>
    <property type="match status" value="1"/>
</dbReference>
<dbReference type="EMBL" id="JAGIOO010000001">
    <property type="protein sequence ID" value="MBP2475104.1"/>
    <property type="molecule type" value="Genomic_DNA"/>
</dbReference>
<keyword evidence="7" id="KW-1185">Reference proteome</keyword>
<keyword evidence="3" id="KW-0547">Nucleotide-binding</keyword>
<comment type="caution">
    <text evidence="6">The sequence shown here is derived from an EMBL/GenBank/DDBJ whole genome shotgun (WGS) entry which is preliminary data.</text>
</comment>
<evidence type="ECO:0000256" key="1">
    <source>
        <dbReference type="ARBA" id="ARBA00022448"/>
    </source>
</evidence>
<dbReference type="GO" id="GO:0005524">
    <property type="term" value="F:ATP binding"/>
    <property type="evidence" value="ECO:0007669"/>
    <property type="project" value="UniProtKB-KW"/>
</dbReference>
<evidence type="ECO:0000256" key="4">
    <source>
        <dbReference type="ARBA" id="ARBA00022840"/>
    </source>
</evidence>
<dbReference type="Gene3D" id="3.40.50.300">
    <property type="entry name" value="P-loop containing nucleotide triphosphate hydrolases"/>
    <property type="match status" value="2"/>
</dbReference>
<dbReference type="InterPro" id="IPR017871">
    <property type="entry name" value="ABC_transporter-like_CS"/>
</dbReference>
<proteinExistence type="predicted"/>
<dbReference type="PROSITE" id="PS00211">
    <property type="entry name" value="ABC_TRANSPORTER_1"/>
    <property type="match status" value="1"/>
</dbReference>
<dbReference type="SMART" id="SM00382">
    <property type="entry name" value="AAA"/>
    <property type="match status" value="2"/>
</dbReference>
<accession>A0ABS5AFW4</accession>
<feature type="domain" description="ABC transporter" evidence="5">
    <location>
        <begin position="9"/>
        <end position="244"/>
    </location>
</feature>